<dbReference type="Proteomes" id="UP000321307">
    <property type="component" value="Unassembled WGS sequence"/>
</dbReference>
<protein>
    <recommendedName>
        <fullName evidence="1">4-carboxymuconolactone decarboxylase</fullName>
        <ecNumber evidence="1">4.1.1.44</ecNumber>
    </recommendedName>
</protein>
<dbReference type="NCBIfam" id="TIGR02427">
    <property type="entry name" value="protocat_pcaD"/>
    <property type="match status" value="1"/>
</dbReference>
<dbReference type="GO" id="GO:0042952">
    <property type="term" value="P:beta-ketoadipate pathway"/>
    <property type="evidence" value="ECO:0007669"/>
    <property type="project" value="InterPro"/>
</dbReference>
<dbReference type="InterPro" id="IPR026968">
    <property type="entry name" value="PcaD/CatD"/>
</dbReference>
<dbReference type="PANTHER" id="PTHR33570">
    <property type="entry name" value="4-CARBOXYMUCONOLACTONE DECARBOXYLASE FAMILY PROTEIN"/>
    <property type="match status" value="1"/>
</dbReference>
<comment type="caution">
    <text evidence="4">The sequence shown here is derived from an EMBL/GenBank/DDBJ whole genome shotgun (WGS) entry which is preliminary data.</text>
</comment>
<dbReference type="SUPFAM" id="SSF69118">
    <property type="entry name" value="AhpD-like"/>
    <property type="match status" value="1"/>
</dbReference>
<dbReference type="Pfam" id="PF12697">
    <property type="entry name" value="Abhydrolase_6"/>
    <property type="match status" value="1"/>
</dbReference>
<dbReference type="Gene3D" id="3.40.50.1820">
    <property type="entry name" value="alpha/beta hydrolase"/>
    <property type="match status" value="1"/>
</dbReference>
<evidence type="ECO:0000256" key="1">
    <source>
        <dbReference type="NCBIfam" id="TIGR02425"/>
    </source>
</evidence>
<dbReference type="InterPro" id="IPR012788">
    <property type="entry name" value="Decarb_PcaC"/>
</dbReference>
<dbReference type="GO" id="GO:0047570">
    <property type="term" value="F:3-oxoadipate enol-lactonase activity"/>
    <property type="evidence" value="ECO:0007669"/>
    <property type="project" value="InterPro"/>
</dbReference>
<name>A0A9X9C1L3_9GAMM</name>
<proteinExistence type="predicted"/>
<dbReference type="AlphaFoldDB" id="A0A9X9C1L3"/>
<evidence type="ECO:0000259" key="2">
    <source>
        <dbReference type="Pfam" id="PF02627"/>
    </source>
</evidence>
<dbReference type="InterPro" id="IPR052512">
    <property type="entry name" value="4CMD/NDH-1_regulator"/>
</dbReference>
<keyword evidence="4" id="KW-0378">Hydrolase</keyword>
<evidence type="ECO:0000313" key="4">
    <source>
        <dbReference type="EMBL" id="TXE28509.1"/>
    </source>
</evidence>
<dbReference type="InterPro" id="IPR029032">
    <property type="entry name" value="AhpD-like"/>
</dbReference>
<evidence type="ECO:0000313" key="5">
    <source>
        <dbReference type="Proteomes" id="UP000321307"/>
    </source>
</evidence>
<dbReference type="GO" id="GO:0047575">
    <property type="term" value="F:4-carboxymuconolactone decarboxylase activity"/>
    <property type="evidence" value="ECO:0007669"/>
    <property type="project" value="UniProtKB-UniRule"/>
</dbReference>
<reference evidence="4 5" key="1">
    <citation type="submission" date="2019-07" db="EMBL/GenBank/DDBJ databases">
        <title>Serratia strains were isolated from fresh produce.</title>
        <authorList>
            <person name="Cho G.-S."/>
            <person name="Stein M."/>
            <person name="Lee W."/>
            <person name="Suh S.H."/>
            <person name="Franz C.M.A.P."/>
        </authorList>
    </citation>
    <scope>NUCLEOTIDE SEQUENCE [LARGE SCALE GENOMIC DNA]</scope>
    <source>
        <strain evidence="4 5">S17</strain>
    </source>
</reference>
<dbReference type="Gene3D" id="1.20.1290.10">
    <property type="entry name" value="AhpD-like"/>
    <property type="match status" value="1"/>
</dbReference>
<evidence type="ECO:0000259" key="3">
    <source>
        <dbReference type="Pfam" id="PF12697"/>
    </source>
</evidence>
<accession>A0A9X9C1L3</accession>
<feature type="domain" description="AB hydrolase-1" evidence="3">
    <location>
        <begin position="22"/>
        <end position="243"/>
    </location>
</feature>
<sequence>MMLNYVLEGPENAPVILFGNSLGTSLSMWQPQRDAFIAHYRILRYDVAGHGDSAPDEQPGSLARLGEQVLSLLDTLAIDRVHFCGISMGGLTGLWLARFHADRLLTLTIANSAAKIGVTEHWRERAARVRQCGMSAVSDGAAARWFTPAFCQSAPVKVQTVVQQLTACDPEGYAACCDALATADLRAELAGIRVPTLVIAGHEDAVTTVDDAKALAAGIPDAQCVILPAAHLSSIEAWRAFNRAFRAFLDEQLTQRQRYQQGLTVRRAVLGDEHVDNTLAALSPLNEEFQHFITRYAWGEIWTRPGLSRHTRSLITIAMLIALNREAELKMHIQAAFNNGVTREEIKEVLMHAALYCGLPASNAAFHLAQSVFAEHDAGRRSDD</sequence>
<dbReference type="Pfam" id="PF02627">
    <property type="entry name" value="CMD"/>
    <property type="match status" value="1"/>
</dbReference>
<dbReference type="InterPro" id="IPR003779">
    <property type="entry name" value="CMD-like"/>
</dbReference>
<dbReference type="PRINTS" id="PR00111">
    <property type="entry name" value="ABHYDROLASE"/>
</dbReference>
<dbReference type="InterPro" id="IPR029058">
    <property type="entry name" value="AB_hydrolase_fold"/>
</dbReference>
<dbReference type="NCBIfam" id="TIGR02425">
    <property type="entry name" value="decarb_PcaC"/>
    <property type="match status" value="1"/>
</dbReference>
<dbReference type="SUPFAM" id="SSF53474">
    <property type="entry name" value="alpha/beta-Hydrolases"/>
    <property type="match status" value="1"/>
</dbReference>
<dbReference type="InterPro" id="IPR000073">
    <property type="entry name" value="AB_hydrolase_1"/>
</dbReference>
<dbReference type="PANTHER" id="PTHR33570:SF2">
    <property type="entry name" value="CARBOXYMUCONOLACTONE DECARBOXYLASE-LIKE DOMAIN-CONTAINING PROTEIN"/>
    <property type="match status" value="1"/>
</dbReference>
<dbReference type="EMBL" id="VOUP01000008">
    <property type="protein sequence ID" value="TXE28509.1"/>
    <property type="molecule type" value="Genomic_DNA"/>
</dbReference>
<dbReference type="GO" id="GO:0051920">
    <property type="term" value="F:peroxiredoxin activity"/>
    <property type="evidence" value="ECO:0007669"/>
    <property type="project" value="InterPro"/>
</dbReference>
<gene>
    <name evidence="4" type="primary">pcaD</name>
    <name evidence="4" type="ORF">FOT63_15065</name>
</gene>
<dbReference type="EC" id="4.1.1.44" evidence="1"/>
<feature type="domain" description="Carboxymuconolactone decarboxylase-like" evidence="2">
    <location>
        <begin position="288"/>
        <end position="370"/>
    </location>
</feature>
<organism evidence="4 5">
    <name type="scientific">Serratia ureilytica</name>
    <dbReference type="NCBI Taxonomy" id="300181"/>
    <lineage>
        <taxon>Bacteria</taxon>
        <taxon>Pseudomonadati</taxon>
        <taxon>Pseudomonadota</taxon>
        <taxon>Gammaproteobacteria</taxon>
        <taxon>Enterobacterales</taxon>
        <taxon>Yersiniaceae</taxon>
        <taxon>Serratia</taxon>
    </lineage>
</organism>